<dbReference type="PANTHER" id="PTHR12358:SF112">
    <property type="entry name" value="LD11247P-RELATED"/>
    <property type="match status" value="1"/>
</dbReference>
<evidence type="ECO:0000259" key="5">
    <source>
        <dbReference type="PROSITE" id="PS50146"/>
    </source>
</evidence>
<accession>A0A813X2G8</accession>
<proteinExistence type="predicted"/>
<dbReference type="InterPro" id="IPR001206">
    <property type="entry name" value="Diacylglycerol_kinase_cat_dom"/>
</dbReference>
<dbReference type="GO" id="GO:0005737">
    <property type="term" value="C:cytoplasm"/>
    <property type="evidence" value="ECO:0007669"/>
    <property type="project" value="TreeGrafter"/>
</dbReference>
<keyword evidence="1" id="KW-0808">Transferase</keyword>
<reference evidence="6" key="1">
    <citation type="submission" date="2021-02" db="EMBL/GenBank/DDBJ databases">
        <authorList>
            <person name="Nowell W R."/>
        </authorList>
    </citation>
    <scope>NUCLEOTIDE SEQUENCE</scope>
    <source>
        <strain evidence="6">Ploen Becks lab</strain>
    </source>
</reference>
<dbReference type="Proteomes" id="UP000663879">
    <property type="component" value="Unassembled WGS sequence"/>
</dbReference>
<comment type="caution">
    <text evidence="6">The sequence shown here is derived from an EMBL/GenBank/DDBJ whole genome shotgun (WGS) entry which is preliminary data.</text>
</comment>
<keyword evidence="3" id="KW-0418">Kinase</keyword>
<evidence type="ECO:0000313" key="6">
    <source>
        <dbReference type="EMBL" id="CAF0860727.1"/>
    </source>
</evidence>
<feature type="domain" description="DAGKc" evidence="5">
    <location>
        <begin position="134"/>
        <end position="285"/>
    </location>
</feature>
<dbReference type="GO" id="GO:0001727">
    <property type="term" value="F:lipid kinase activity"/>
    <property type="evidence" value="ECO:0007669"/>
    <property type="project" value="TreeGrafter"/>
</dbReference>
<keyword evidence="2" id="KW-0547">Nucleotide-binding</keyword>
<dbReference type="Pfam" id="PF00781">
    <property type="entry name" value="DAGK_cat"/>
    <property type="match status" value="1"/>
</dbReference>
<dbReference type="PANTHER" id="PTHR12358">
    <property type="entry name" value="SPHINGOSINE KINASE"/>
    <property type="match status" value="1"/>
</dbReference>
<gene>
    <name evidence="6" type="ORF">OXX778_LOCUS9425</name>
</gene>
<dbReference type="InterPro" id="IPR017438">
    <property type="entry name" value="ATP-NAD_kinase_N"/>
</dbReference>
<dbReference type="OrthoDB" id="3853857at2759"/>
<dbReference type="Pfam" id="PF19279">
    <property type="entry name" value="YegS_C"/>
    <property type="match status" value="1"/>
</dbReference>
<dbReference type="SUPFAM" id="SSF111331">
    <property type="entry name" value="NAD kinase/diacylglycerol kinase-like"/>
    <property type="match status" value="1"/>
</dbReference>
<dbReference type="AlphaFoldDB" id="A0A813X2G8"/>
<organism evidence="6 7">
    <name type="scientific">Brachionus calyciflorus</name>
    <dbReference type="NCBI Taxonomy" id="104777"/>
    <lineage>
        <taxon>Eukaryota</taxon>
        <taxon>Metazoa</taxon>
        <taxon>Spiralia</taxon>
        <taxon>Gnathifera</taxon>
        <taxon>Rotifera</taxon>
        <taxon>Eurotatoria</taxon>
        <taxon>Monogononta</taxon>
        <taxon>Pseudotrocha</taxon>
        <taxon>Ploima</taxon>
        <taxon>Brachionidae</taxon>
        <taxon>Brachionus</taxon>
    </lineage>
</organism>
<sequence>MTSIDIGNGSSNNLILSDTFINAKTRQNVKIELLHDRIKFSSINSSLPDLIIFLKDIAGSSIGKSHKKDNSSSYLILYVYLKNEINSKRKRLTYELEFAKFEIYDENFKHVSNWHNELDRLLKEKIKKSSGCCNKLKPYLVFVNPKSGAGKAKNIYFERVCPIFAEANISDTLVFTQNPNFAREYIKSVKCLDEFAGILVISGDGLIHEVINGLLERPDWKTAIKMPFGHIPGGSANALSCCVGHLTKEVFKNLSLESFAAQSAFNITKAIPTPIDLVAFELCDKKIVHSFLSFEWAIIADVDLESEKYRYLGGLRFTLGALKRIMSLRIYRGRLSFLPTDEYINYKPKSPSIKLTRNNNLEEINHSNIFIETNNELRTNFKYLPELDKPVPNDWLIVEDNFVLFLVMYLPLISNDFLAAPEATFNDGNMHLIFIKEGITKSQLLKLLTDTENGNYLNSDLVEYVKIKAFRLEPLGLVTGQNQVSNTNGGIMMVDGERVPTGPIQAEIMPSMGNILANLKD</sequence>
<dbReference type="Gene3D" id="3.40.50.10330">
    <property type="entry name" value="Probable inorganic polyphosphate/atp-NAD kinase, domain 1"/>
    <property type="match status" value="1"/>
</dbReference>
<dbReference type="GO" id="GO:0016020">
    <property type="term" value="C:membrane"/>
    <property type="evidence" value="ECO:0007669"/>
    <property type="project" value="TreeGrafter"/>
</dbReference>
<name>A0A813X2G8_9BILA</name>
<dbReference type="InterPro" id="IPR016064">
    <property type="entry name" value="NAD/diacylglycerol_kinase_sf"/>
</dbReference>
<dbReference type="GO" id="GO:0046512">
    <property type="term" value="P:sphingosine biosynthetic process"/>
    <property type="evidence" value="ECO:0007669"/>
    <property type="project" value="TreeGrafter"/>
</dbReference>
<dbReference type="EMBL" id="CAJNOC010001390">
    <property type="protein sequence ID" value="CAF0860727.1"/>
    <property type="molecule type" value="Genomic_DNA"/>
</dbReference>
<keyword evidence="7" id="KW-1185">Reference proteome</keyword>
<dbReference type="Gene3D" id="2.60.200.40">
    <property type="match status" value="1"/>
</dbReference>
<evidence type="ECO:0000313" key="7">
    <source>
        <dbReference type="Proteomes" id="UP000663879"/>
    </source>
</evidence>
<evidence type="ECO:0000256" key="1">
    <source>
        <dbReference type="ARBA" id="ARBA00022679"/>
    </source>
</evidence>
<evidence type="ECO:0000256" key="4">
    <source>
        <dbReference type="ARBA" id="ARBA00022840"/>
    </source>
</evidence>
<dbReference type="SMART" id="SM00046">
    <property type="entry name" value="DAGKc"/>
    <property type="match status" value="1"/>
</dbReference>
<evidence type="ECO:0000256" key="2">
    <source>
        <dbReference type="ARBA" id="ARBA00022741"/>
    </source>
</evidence>
<dbReference type="GO" id="GO:0005524">
    <property type="term" value="F:ATP binding"/>
    <property type="evidence" value="ECO:0007669"/>
    <property type="project" value="UniProtKB-KW"/>
</dbReference>
<dbReference type="InterPro" id="IPR045540">
    <property type="entry name" value="YegS/DAGK_C"/>
</dbReference>
<dbReference type="PROSITE" id="PS50146">
    <property type="entry name" value="DAGK"/>
    <property type="match status" value="1"/>
</dbReference>
<dbReference type="InterPro" id="IPR050187">
    <property type="entry name" value="Lipid_Phosphate_FormReg"/>
</dbReference>
<evidence type="ECO:0000256" key="3">
    <source>
        <dbReference type="ARBA" id="ARBA00022777"/>
    </source>
</evidence>
<keyword evidence="4" id="KW-0067">ATP-binding</keyword>
<protein>
    <recommendedName>
        <fullName evidence="5">DAGKc domain-containing protein</fullName>
    </recommendedName>
</protein>